<dbReference type="Gene3D" id="1.10.10.10">
    <property type="entry name" value="Winged helix-like DNA-binding domain superfamily/Winged helix DNA-binding domain"/>
    <property type="match status" value="1"/>
</dbReference>
<comment type="similarity">
    <text evidence="1">Belongs to the LysR transcriptional regulatory family.</text>
</comment>
<evidence type="ECO:0000313" key="7">
    <source>
        <dbReference type="Proteomes" id="UP000000450"/>
    </source>
</evidence>
<evidence type="ECO:0000256" key="4">
    <source>
        <dbReference type="ARBA" id="ARBA00023163"/>
    </source>
</evidence>
<proteinExistence type="inferred from homology"/>
<dbReference type="InterPro" id="IPR000847">
    <property type="entry name" value="LysR_HTH_N"/>
</dbReference>
<reference evidence="6 7" key="1">
    <citation type="journal article" date="2010" name="J. Bacteriol.">
        <title>Completed genome sequence of the anaerobic iron-oxidizing bacterium Acidovorax ebreus strain TPSY.</title>
        <authorList>
            <person name="Byrne-Bailey K.G."/>
            <person name="Weber K.A."/>
            <person name="Chair A.H."/>
            <person name="Bose S."/>
            <person name="Knox T."/>
            <person name="Spanbauer T.L."/>
            <person name="Chertkov O."/>
            <person name="Coates J.D."/>
        </authorList>
    </citation>
    <scope>NUCLEOTIDE SEQUENCE [LARGE SCALE GENOMIC DNA]</scope>
    <source>
        <strain evidence="6 7">TPSY</strain>
    </source>
</reference>
<keyword evidence="4" id="KW-0804">Transcription</keyword>
<dbReference type="CDD" id="cd08440">
    <property type="entry name" value="PBP2_LTTR_like_4"/>
    <property type="match status" value="1"/>
</dbReference>
<dbReference type="PROSITE" id="PS50931">
    <property type="entry name" value="HTH_LYSR"/>
    <property type="match status" value="1"/>
</dbReference>
<gene>
    <name evidence="6" type="ordered locus">Dtpsy_1911</name>
</gene>
<keyword evidence="2" id="KW-0805">Transcription regulation</keyword>
<dbReference type="GO" id="GO:0003700">
    <property type="term" value="F:DNA-binding transcription factor activity"/>
    <property type="evidence" value="ECO:0007669"/>
    <property type="project" value="InterPro"/>
</dbReference>
<dbReference type="KEGG" id="dia:Dtpsy_1911"/>
<dbReference type="InterPro" id="IPR036388">
    <property type="entry name" value="WH-like_DNA-bd_sf"/>
</dbReference>
<feature type="domain" description="HTH lysR-type" evidence="5">
    <location>
        <begin position="1"/>
        <end position="60"/>
    </location>
</feature>
<dbReference type="PANTHER" id="PTHR30419:SF8">
    <property type="entry name" value="NITROGEN ASSIMILATION TRANSCRIPTIONAL ACTIVATOR-RELATED"/>
    <property type="match status" value="1"/>
</dbReference>
<keyword evidence="7" id="KW-1185">Reference proteome</keyword>
<keyword evidence="3" id="KW-0238">DNA-binding</keyword>
<sequence>MNISTRQVDAFLALAAQRSFTRAAAQCHLSQPAFSALIRALEDDLGLRLFDRSTRHVSLTAEGENFHASALRIRAEVDAALATLRDAALLRRGRVSVALLPSLAAGWLPGVLAGFRAQHPGVELDIADVLSEPCIERVATGKADFALAAIRADTPELQAEPFCEDVFHLVCRADHPLARQPLPAGRRSAAAQWRALAEWPFIHLARHSSVRQYLEAAFHPHAMRTLMEVEQLATVMGMVRAGLGISVVPTLTLFHFQQEGLATRPLALPGLTRQIYLVRRRDRGLSVAAQALYARVMQQRPMHAEMPSKQ</sequence>
<evidence type="ECO:0000256" key="1">
    <source>
        <dbReference type="ARBA" id="ARBA00009437"/>
    </source>
</evidence>
<dbReference type="Pfam" id="PF03466">
    <property type="entry name" value="LysR_substrate"/>
    <property type="match status" value="1"/>
</dbReference>
<dbReference type="InterPro" id="IPR005119">
    <property type="entry name" value="LysR_subst-bd"/>
</dbReference>
<accession>A0A9J9Q7H8</accession>
<name>A0A9J9Q7H8_ACIET</name>
<evidence type="ECO:0000259" key="5">
    <source>
        <dbReference type="PROSITE" id="PS50931"/>
    </source>
</evidence>
<dbReference type="GO" id="GO:0003677">
    <property type="term" value="F:DNA binding"/>
    <property type="evidence" value="ECO:0007669"/>
    <property type="project" value="UniProtKB-KW"/>
</dbReference>
<dbReference type="InterPro" id="IPR036390">
    <property type="entry name" value="WH_DNA-bd_sf"/>
</dbReference>
<dbReference type="SUPFAM" id="SSF53850">
    <property type="entry name" value="Periplasmic binding protein-like II"/>
    <property type="match status" value="1"/>
</dbReference>
<dbReference type="AlphaFoldDB" id="A0A9J9Q7H8"/>
<evidence type="ECO:0000313" key="6">
    <source>
        <dbReference type="EMBL" id="ACM33368.1"/>
    </source>
</evidence>
<evidence type="ECO:0000256" key="3">
    <source>
        <dbReference type="ARBA" id="ARBA00023125"/>
    </source>
</evidence>
<dbReference type="SUPFAM" id="SSF46785">
    <property type="entry name" value="Winged helix' DNA-binding domain"/>
    <property type="match status" value="1"/>
</dbReference>
<dbReference type="PANTHER" id="PTHR30419">
    <property type="entry name" value="HTH-TYPE TRANSCRIPTIONAL REGULATOR YBHD"/>
    <property type="match status" value="1"/>
</dbReference>
<dbReference type="EMBL" id="CP001392">
    <property type="protein sequence ID" value="ACM33368.1"/>
    <property type="molecule type" value="Genomic_DNA"/>
</dbReference>
<evidence type="ECO:0000256" key="2">
    <source>
        <dbReference type="ARBA" id="ARBA00023015"/>
    </source>
</evidence>
<dbReference type="Pfam" id="PF00126">
    <property type="entry name" value="HTH_1"/>
    <property type="match status" value="1"/>
</dbReference>
<dbReference type="PRINTS" id="PR00039">
    <property type="entry name" value="HTHLYSR"/>
</dbReference>
<dbReference type="GO" id="GO:0005829">
    <property type="term" value="C:cytosol"/>
    <property type="evidence" value="ECO:0007669"/>
    <property type="project" value="TreeGrafter"/>
</dbReference>
<dbReference type="Gene3D" id="3.40.190.290">
    <property type="match status" value="1"/>
</dbReference>
<protein>
    <submittedName>
        <fullName evidence="6">Transcriptional regulator, LysR family</fullName>
    </submittedName>
</protein>
<dbReference type="Proteomes" id="UP000000450">
    <property type="component" value="Chromosome"/>
</dbReference>
<dbReference type="InterPro" id="IPR050950">
    <property type="entry name" value="HTH-type_LysR_regulators"/>
</dbReference>
<dbReference type="FunFam" id="1.10.10.10:FF:000001">
    <property type="entry name" value="LysR family transcriptional regulator"/>
    <property type="match status" value="1"/>
</dbReference>
<organism evidence="6 7">
    <name type="scientific">Acidovorax ebreus (strain TPSY)</name>
    <name type="common">Diaphorobacter sp. (strain TPSY)</name>
    <dbReference type="NCBI Taxonomy" id="535289"/>
    <lineage>
        <taxon>Bacteria</taxon>
        <taxon>Pseudomonadati</taxon>
        <taxon>Pseudomonadota</taxon>
        <taxon>Betaproteobacteria</taxon>
        <taxon>Burkholderiales</taxon>
        <taxon>Comamonadaceae</taxon>
        <taxon>Diaphorobacter</taxon>
    </lineage>
</organism>
<dbReference type="RefSeq" id="WP_015913428.1">
    <property type="nucleotide sequence ID" value="NC_011992.1"/>
</dbReference>